<dbReference type="Gene3D" id="1.20.58.760">
    <property type="entry name" value="Peptidase M41"/>
    <property type="match status" value="1"/>
</dbReference>
<dbReference type="Proteomes" id="UP000078284">
    <property type="component" value="Chromosome 5"/>
</dbReference>
<dbReference type="GO" id="GO:0004222">
    <property type="term" value="F:metalloendopeptidase activity"/>
    <property type="evidence" value="ECO:0007669"/>
    <property type="project" value="InterPro"/>
</dbReference>
<sequence>MVMLLHSVGLIPCSNQQKSFLFHSYYRYRCIVCSSETGLSIRRQALEQVDSKLSSGDERAALSLVKDLQGKPDGLRCFGAARQVPQRLYTLEELKLNGINAASLLSPTDTTLGSIERNLQIAAVSGGIVAWKAFDLSSQQLFFLTLGFMFLWTLDLVSFNGGIGSLVLDTTGHTFSQRYHNRVVQHEAGHFLVAYLVGILPRGYTLSSLEALQKEGSLNIQAGSAFVDYEFLEEVNSGKVSATMLNRFSCIALAGVATEYLLYGYAEGGLDDISKVSFLLPVKNSSDYVNMLYGFVVLMEQLDGLVKSLGFTQKKADSQVRWSVLNTILLLRRHEIARSKLAQAMSKGESVGSCIQIIEDSIDPSDI</sequence>
<dbReference type="PANTHER" id="PTHR33471">
    <property type="entry name" value="ATP-DEPENDENT ZINC METALLOPROTEASE-RELATED"/>
    <property type="match status" value="1"/>
</dbReference>
<dbReference type="GO" id="GO:0005524">
    <property type="term" value="F:ATP binding"/>
    <property type="evidence" value="ECO:0007669"/>
    <property type="project" value="InterPro"/>
</dbReference>
<gene>
    <name evidence="1" type="ordered locus">AXX17_At5g27180</name>
</gene>
<comment type="caution">
    <text evidence="1">The sequence shown here is derived from an EMBL/GenBank/DDBJ whole genome shotgun (WGS) entry which is preliminary data.</text>
</comment>
<protein>
    <recommendedName>
        <fullName evidence="3">Stress regulated protein</fullName>
    </recommendedName>
</protein>
<dbReference type="InterPro" id="IPR037219">
    <property type="entry name" value="Peptidase_M41-like"/>
</dbReference>
<dbReference type="GO" id="GO:0004176">
    <property type="term" value="F:ATP-dependent peptidase activity"/>
    <property type="evidence" value="ECO:0007669"/>
    <property type="project" value="InterPro"/>
</dbReference>
<dbReference type="SUPFAM" id="SSF140990">
    <property type="entry name" value="FtsH protease domain-like"/>
    <property type="match status" value="1"/>
</dbReference>
<dbReference type="PANTHER" id="PTHR33471:SF1">
    <property type="entry name" value="OS01G0382700 PROTEIN"/>
    <property type="match status" value="1"/>
</dbReference>
<proteinExistence type="predicted"/>
<evidence type="ECO:0000313" key="2">
    <source>
        <dbReference type="Proteomes" id="UP000078284"/>
    </source>
</evidence>
<accession>A0A178UC56</accession>
<organism evidence="1 2">
    <name type="scientific">Arabidopsis thaliana</name>
    <name type="common">Mouse-ear cress</name>
    <dbReference type="NCBI Taxonomy" id="3702"/>
    <lineage>
        <taxon>Eukaryota</taxon>
        <taxon>Viridiplantae</taxon>
        <taxon>Streptophyta</taxon>
        <taxon>Embryophyta</taxon>
        <taxon>Tracheophyta</taxon>
        <taxon>Spermatophyta</taxon>
        <taxon>Magnoliopsida</taxon>
        <taxon>eudicotyledons</taxon>
        <taxon>Gunneridae</taxon>
        <taxon>Pentapetalae</taxon>
        <taxon>rosids</taxon>
        <taxon>malvids</taxon>
        <taxon>Brassicales</taxon>
        <taxon>Brassicaceae</taxon>
        <taxon>Camelineae</taxon>
        <taxon>Arabidopsis</taxon>
    </lineage>
</organism>
<evidence type="ECO:0000313" key="1">
    <source>
        <dbReference type="EMBL" id="OAO90737.1"/>
    </source>
</evidence>
<dbReference type="AlphaFoldDB" id="A0A178UC56"/>
<evidence type="ECO:0008006" key="3">
    <source>
        <dbReference type="Google" id="ProtNLM"/>
    </source>
</evidence>
<dbReference type="ExpressionAtlas" id="A0A178UC56">
    <property type="expression patterns" value="baseline and differential"/>
</dbReference>
<reference evidence="2" key="1">
    <citation type="journal article" date="2016" name="Proc. Natl. Acad. Sci. U.S.A.">
        <title>Chromosome-level assembly of Arabidopsis thaliana Ler reveals the extent of translocation and inversion polymorphisms.</title>
        <authorList>
            <person name="Zapata L."/>
            <person name="Ding J."/>
            <person name="Willing E.M."/>
            <person name="Hartwig B."/>
            <person name="Bezdan D."/>
            <person name="Jiao W.B."/>
            <person name="Patel V."/>
            <person name="Velikkakam James G."/>
            <person name="Koornneef M."/>
            <person name="Ossowski S."/>
            <person name="Schneeberger K."/>
        </authorList>
    </citation>
    <scope>NUCLEOTIDE SEQUENCE [LARGE SCALE GENOMIC DNA]</scope>
    <source>
        <strain evidence="2">cv. Landsberg erecta</strain>
    </source>
</reference>
<name>A0A178UC56_ARATH</name>
<dbReference type="EMBL" id="LUHQ01000005">
    <property type="protein sequence ID" value="OAO90737.1"/>
    <property type="molecule type" value="Genomic_DNA"/>
</dbReference>
<dbReference type="GO" id="GO:0006508">
    <property type="term" value="P:proteolysis"/>
    <property type="evidence" value="ECO:0007669"/>
    <property type="project" value="InterPro"/>
</dbReference>